<dbReference type="InterPro" id="IPR017930">
    <property type="entry name" value="Myb_dom"/>
</dbReference>
<evidence type="ECO:0000259" key="1">
    <source>
        <dbReference type="PROSITE" id="PS50090"/>
    </source>
</evidence>
<dbReference type="InterPro" id="IPR001005">
    <property type="entry name" value="SANT/Myb"/>
</dbReference>
<dbReference type="OrthoDB" id="5427780at2759"/>
<dbReference type="SMART" id="SM00717">
    <property type="entry name" value="SANT"/>
    <property type="match status" value="2"/>
</dbReference>
<feature type="domain" description="Myb-like" evidence="1">
    <location>
        <begin position="63"/>
        <end position="105"/>
    </location>
</feature>
<evidence type="ECO:0008006" key="5">
    <source>
        <dbReference type="Google" id="ProtNLM"/>
    </source>
</evidence>
<dbReference type="PROSITE" id="PS51294">
    <property type="entry name" value="HTH_MYB"/>
    <property type="match status" value="2"/>
</dbReference>
<accession>A0A1J4KED7</accession>
<dbReference type="Proteomes" id="UP000179807">
    <property type="component" value="Unassembled WGS sequence"/>
</dbReference>
<name>A0A1J4KED7_9EUKA</name>
<proteinExistence type="predicted"/>
<dbReference type="VEuPathDB" id="TrichDB:TRFO_21161"/>
<reference evidence="3" key="1">
    <citation type="submission" date="2016-10" db="EMBL/GenBank/DDBJ databases">
        <authorList>
            <person name="Benchimol M."/>
            <person name="Almeida L.G."/>
            <person name="Vasconcelos A.T."/>
            <person name="Perreira-Neves A."/>
            <person name="Rosa I.A."/>
            <person name="Tasca T."/>
            <person name="Bogo M.R."/>
            <person name="de Souza W."/>
        </authorList>
    </citation>
    <scope>NUCLEOTIDE SEQUENCE [LARGE SCALE GENOMIC DNA]</scope>
    <source>
        <strain evidence="3">K</strain>
    </source>
</reference>
<dbReference type="Pfam" id="PF00249">
    <property type="entry name" value="Myb_DNA-binding"/>
    <property type="match status" value="2"/>
</dbReference>
<dbReference type="GO" id="GO:0000978">
    <property type="term" value="F:RNA polymerase II cis-regulatory region sequence-specific DNA binding"/>
    <property type="evidence" value="ECO:0007669"/>
    <property type="project" value="TreeGrafter"/>
</dbReference>
<dbReference type="PANTHER" id="PTHR45614">
    <property type="entry name" value="MYB PROTEIN-RELATED"/>
    <property type="match status" value="1"/>
</dbReference>
<dbReference type="PROSITE" id="PS50090">
    <property type="entry name" value="MYB_LIKE"/>
    <property type="match status" value="2"/>
</dbReference>
<organism evidence="3 4">
    <name type="scientific">Tritrichomonas foetus</name>
    <dbReference type="NCBI Taxonomy" id="1144522"/>
    <lineage>
        <taxon>Eukaryota</taxon>
        <taxon>Metamonada</taxon>
        <taxon>Parabasalia</taxon>
        <taxon>Tritrichomonadida</taxon>
        <taxon>Tritrichomonadidae</taxon>
        <taxon>Tritrichomonas</taxon>
    </lineage>
</organism>
<comment type="caution">
    <text evidence="3">The sequence shown here is derived from an EMBL/GenBank/DDBJ whole genome shotgun (WGS) entry which is preliminary data.</text>
</comment>
<gene>
    <name evidence="3" type="ORF">TRFO_21161</name>
</gene>
<dbReference type="SUPFAM" id="SSF46689">
    <property type="entry name" value="Homeodomain-like"/>
    <property type="match status" value="1"/>
</dbReference>
<dbReference type="GO" id="GO:0000981">
    <property type="term" value="F:DNA-binding transcription factor activity, RNA polymerase II-specific"/>
    <property type="evidence" value="ECO:0007669"/>
    <property type="project" value="TreeGrafter"/>
</dbReference>
<dbReference type="GO" id="GO:0005634">
    <property type="term" value="C:nucleus"/>
    <property type="evidence" value="ECO:0007669"/>
    <property type="project" value="TreeGrafter"/>
</dbReference>
<evidence type="ECO:0000313" key="4">
    <source>
        <dbReference type="Proteomes" id="UP000179807"/>
    </source>
</evidence>
<dbReference type="PANTHER" id="PTHR45614:SF253">
    <property type="entry name" value="CHROMOSOME UNDETERMINED SCAFFOLD_38, WHOLE GENOME SHOTGUN SEQUENCE"/>
    <property type="match status" value="1"/>
</dbReference>
<feature type="domain" description="Myb-like" evidence="1">
    <location>
        <begin position="10"/>
        <end position="54"/>
    </location>
</feature>
<dbReference type="RefSeq" id="XP_068362937.1">
    <property type="nucleotide sequence ID" value="XM_068501793.1"/>
</dbReference>
<dbReference type="GeneID" id="94836497"/>
<dbReference type="CDD" id="cd00167">
    <property type="entry name" value="SANT"/>
    <property type="match status" value="2"/>
</dbReference>
<dbReference type="Gene3D" id="1.10.10.60">
    <property type="entry name" value="Homeodomain-like"/>
    <property type="match status" value="2"/>
</dbReference>
<evidence type="ECO:0000313" key="3">
    <source>
        <dbReference type="EMBL" id="OHT09801.1"/>
    </source>
</evidence>
<protein>
    <recommendedName>
        <fullName evidence="5">Myb-like DNA-binding domain containing protein</fullName>
    </recommendedName>
</protein>
<dbReference type="AlphaFoldDB" id="A0A1J4KED7"/>
<keyword evidence="4" id="KW-1185">Reference proteome</keyword>
<evidence type="ECO:0000259" key="2">
    <source>
        <dbReference type="PROSITE" id="PS51294"/>
    </source>
</evidence>
<feature type="domain" description="HTH myb-type" evidence="2">
    <location>
        <begin position="63"/>
        <end position="109"/>
    </location>
</feature>
<dbReference type="InterPro" id="IPR009057">
    <property type="entry name" value="Homeodomain-like_sf"/>
</dbReference>
<sequence length="277" mass="31867">MTSNKQKILRFSPEEDENLCRLVVQYGAESWSHISKFMNGRSARQCRDRYQNYLKPGFFYCEWSKWEDALIYRGYMTFGPQWSLISKVLPGRTANSIKNRWNYYLVKKFEQGMPNINPIAQNISPNISPNISSTVSPNMSPSETQNLNPNFSSNISNQHIPSNFTPTNQGNDKVNESNNANANMTQAQSGNNNNQKLSHNDQICDESPLTKFELKNIPSEMNLFVNDETIEVKNTLTDISLDLESIDDPIINTPIDFDFAFDFENENVLTFENDFHF</sequence>
<dbReference type="InterPro" id="IPR050560">
    <property type="entry name" value="MYB_TF"/>
</dbReference>
<dbReference type="EMBL" id="MLAK01000629">
    <property type="protein sequence ID" value="OHT09801.1"/>
    <property type="molecule type" value="Genomic_DNA"/>
</dbReference>
<feature type="domain" description="HTH myb-type" evidence="2">
    <location>
        <begin position="3"/>
        <end position="58"/>
    </location>
</feature>